<comment type="caution">
    <text evidence="1">The sequence shown here is derived from an EMBL/GenBank/DDBJ whole genome shotgun (WGS) entry which is preliminary data.</text>
</comment>
<dbReference type="NCBIfam" id="NF041390">
    <property type="entry name" value="TadE_Rv3655c"/>
    <property type="match status" value="1"/>
</dbReference>
<feature type="non-terminal residue" evidence="1">
    <location>
        <position position="1"/>
    </location>
</feature>
<reference evidence="1 2" key="1">
    <citation type="submission" date="2013-08" db="EMBL/GenBank/DDBJ databases">
        <title>Genome sequencing of Cellulomonas bogoriensis 69B4.</title>
        <authorList>
            <person name="Chen F."/>
            <person name="Li Y."/>
            <person name="Wang G."/>
        </authorList>
    </citation>
    <scope>NUCLEOTIDE SEQUENCE [LARGE SCALE GENOMIC DNA]</scope>
    <source>
        <strain evidence="1 2">69B4</strain>
    </source>
</reference>
<dbReference type="EMBL" id="AXCZ01000449">
    <property type="protein sequence ID" value="KGM08306.1"/>
    <property type="molecule type" value="Genomic_DNA"/>
</dbReference>
<protein>
    <submittedName>
        <fullName evidence="1">TadE family protein</fullName>
    </submittedName>
</protein>
<keyword evidence="2" id="KW-1185">Reference proteome</keyword>
<sequence length="115" mass="11552">TAELALALPAVVLVLAVVLVTASAGAARLRCEDAARAAARVASTGVSDDAVHGAALEVMGRPVEVTVRRDPPWVVVDVVTVMPGGWFTGGALGLSATATALLEPSVGGHHHGWSP</sequence>
<accession>A0A0A0BK15</accession>
<proteinExistence type="predicted"/>
<gene>
    <name evidence="1" type="ORF">N869_11770</name>
</gene>
<evidence type="ECO:0000313" key="2">
    <source>
        <dbReference type="Proteomes" id="UP000054314"/>
    </source>
</evidence>
<dbReference type="InterPro" id="IPR049790">
    <property type="entry name" value="Rv3655c/TadE"/>
</dbReference>
<evidence type="ECO:0000313" key="1">
    <source>
        <dbReference type="EMBL" id="KGM08306.1"/>
    </source>
</evidence>
<dbReference type="Proteomes" id="UP000054314">
    <property type="component" value="Unassembled WGS sequence"/>
</dbReference>
<dbReference type="AlphaFoldDB" id="A0A0A0BK15"/>
<dbReference type="RefSeq" id="WP_035063369.1">
    <property type="nucleotide sequence ID" value="NZ_AXCZ01000449.1"/>
</dbReference>
<organism evidence="1 2">
    <name type="scientific">Cellulomonas bogoriensis 69B4 = DSM 16987</name>
    <dbReference type="NCBI Taxonomy" id="1386082"/>
    <lineage>
        <taxon>Bacteria</taxon>
        <taxon>Bacillati</taxon>
        <taxon>Actinomycetota</taxon>
        <taxon>Actinomycetes</taxon>
        <taxon>Micrococcales</taxon>
        <taxon>Cellulomonadaceae</taxon>
        <taxon>Cellulomonas</taxon>
    </lineage>
</organism>
<name>A0A0A0BK15_9CELL</name>